<protein>
    <submittedName>
        <fullName evidence="2">Uncharacterized protein</fullName>
    </submittedName>
</protein>
<feature type="region of interest" description="Disordered" evidence="1">
    <location>
        <begin position="41"/>
        <end position="60"/>
    </location>
</feature>
<evidence type="ECO:0000256" key="1">
    <source>
        <dbReference type="SAM" id="MobiDB-lite"/>
    </source>
</evidence>
<feature type="compositionally biased region" description="Basic and acidic residues" evidence="1">
    <location>
        <begin position="116"/>
        <end position="128"/>
    </location>
</feature>
<organism evidence="2 3">
    <name type="scientific">Pleurodeles waltl</name>
    <name type="common">Iberian ribbed newt</name>
    <dbReference type="NCBI Taxonomy" id="8319"/>
    <lineage>
        <taxon>Eukaryota</taxon>
        <taxon>Metazoa</taxon>
        <taxon>Chordata</taxon>
        <taxon>Craniata</taxon>
        <taxon>Vertebrata</taxon>
        <taxon>Euteleostomi</taxon>
        <taxon>Amphibia</taxon>
        <taxon>Batrachia</taxon>
        <taxon>Caudata</taxon>
        <taxon>Salamandroidea</taxon>
        <taxon>Salamandridae</taxon>
        <taxon>Pleurodelinae</taxon>
        <taxon>Pleurodeles</taxon>
    </lineage>
</organism>
<dbReference type="EMBL" id="JANPWB010000002">
    <property type="protein sequence ID" value="KAJ1207682.1"/>
    <property type="molecule type" value="Genomic_DNA"/>
</dbReference>
<proteinExistence type="predicted"/>
<sequence length="290" mass="31753">MQIISSGKQGADSEGKTLPEDVSKKKDFLLDWQQAPGVLDASEIVVPKGGKEPTRSSKDTEIYTLSEGNPQLGFKEQEICAPPQVSQEVISLLKDSAGNSAQMAQALSKGLEVIATKEKGPEWPKDGGNKFYSLTEDSDSTNSDQGSNKSRDSIFSESASFLSLAESTVRQQQWKSKGRTPSGDGVEPSAQTRKALKWDYLGTNLMSTAEAHTFEVQDNAEKRADALVCSSASNTGDRHTDSEMLQSIYDSIKELQPKQEQKVDGQGWLQNTYKERSAQWLNPVQKLKGN</sequence>
<evidence type="ECO:0000313" key="2">
    <source>
        <dbReference type="EMBL" id="KAJ1207682.1"/>
    </source>
</evidence>
<feature type="compositionally biased region" description="Basic and acidic residues" evidence="1">
    <location>
        <begin position="11"/>
        <end position="22"/>
    </location>
</feature>
<dbReference type="Proteomes" id="UP001066276">
    <property type="component" value="Chromosome 1_2"/>
</dbReference>
<feature type="region of interest" description="Disordered" evidence="1">
    <location>
        <begin position="1"/>
        <end position="22"/>
    </location>
</feature>
<gene>
    <name evidence="2" type="ORF">NDU88_003072</name>
</gene>
<feature type="region of interest" description="Disordered" evidence="1">
    <location>
        <begin position="170"/>
        <end position="191"/>
    </location>
</feature>
<reference evidence="2" key="1">
    <citation type="journal article" date="2022" name="bioRxiv">
        <title>Sequencing and chromosome-scale assembly of the giantPleurodeles waltlgenome.</title>
        <authorList>
            <person name="Brown T."/>
            <person name="Elewa A."/>
            <person name="Iarovenko S."/>
            <person name="Subramanian E."/>
            <person name="Araus A.J."/>
            <person name="Petzold A."/>
            <person name="Susuki M."/>
            <person name="Suzuki K.-i.T."/>
            <person name="Hayashi T."/>
            <person name="Toyoda A."/>
            <person name="Oliveira C."/>
            <person name="Osipova E."/>
            <person name="Leigh N.D."/>
            <person name="Simon A."/>
            <person name="Yun M.H."/>
        </authorList>
    </citation>
    <scope>NUCLEOTIDE SEQUENCE</scope>
    <source>
        <strain evidence="2">20211129_DDA</strain>
        <tissue evidence="2">Liver</tissue>
    </source>
</reference>
<feature type="compositionally biased region" description="Basic and acidic residues" evidence="1">
    <location>
        <begin position="49"/>
        <end position="60"/>
    </location>
</feature>
<name>A0AAV7W1E1_PLEWA</name>
<accession>A0AAV7W1E1</accession>
<comment type="caution">
    <text evidence="2">The sequence shown here is derived from an EMBL/GenBank/DDBJ whole genome shotgun (WGS) entry which is preliminary data.</text>
</comment>
<evidence type="ECO:0000313" key="3">
    <source>
        <dbReference type="Proteomes" id="UP001066276"/>
    </source>
</evidence>
<dbReference type="AlphaFoldDB" id="A0AAV7W1E1"/>
<keyword evidence="3" id="KW-1185">Reference proteome</keyword>
<feature type="region of interest" description="Disordered" evidence="1">
    <location>
        <begin position="116"/>
        <end position="154"/>
    </location>
</feature>